<dbReference type="Pfam" id="PF11007">
    <property type="entry name" value="CotJA"/>
    <property type="match status" value="1"/>
</dbReference>
<dbReference type="AlphaFoldDB" id="A0A942UB21"/>
<evidence type="ECO:0000313" key="2">
    <source>
        <dbReference type="Proteomes" id="UP000679749"/>
    </source>
</evidence>
<name>A0A942UB21_9BACI</name>
<organism evidence="1 2">
    <name type="scientific">Neobacillus rhizophilus</name>
    <dbReference type="NCBI Taxonomy" id="2833579"/>
    <lineage>
        <taxon>Bacteria</taxon>
        <taxon>Bacillati</taxon>
        <taxon>Bacillota</taxon>
        <taxon>Bacilli</taxon>
        <taxon>Bacillales</taxon>
        <taxon>Bacillaceae</taxon>
        <taxon>Neobacillus</taxon>
    </lineage>
</organism>
<evidence type="ECO:0000313" key="1">
    <source>
        <dbReference type="EMBL" id="MBS4215828.1"/>
    </source>
</evidence>
<comment type="caution">
    <text evidence="1">The sequence shown here is derived from an EMBL/GenBank/DDBJ whole genome shotgun (WGS) entry which is preliminary data.</text>
</comment>
<reference evidence="1" key="1">
    <citation type="submission" date="2021-05" db="EMBL/GenBank/DDBJ databases">
        <title>Novel Bacillus species.</title>
        <authorList>
            <person name="Liu G."/>
        </authorList>
    </citation>
    <scope>NUCLEOTIDE SEQUENCE</scope>
    <source>
        <strain evidence="1">FJAT-49825</strain>
    </source>
</reference>
<keyword evidence="2" id="KW-1185">Reference proteome</keyword>
<accession>A0A942UB21</accession>
<proteinExistence type="predicted"/>
<gene>
    <name evidence="1" type="ORF">KHA99_25730</name>
</gene>
<protein>
    <submittedName>
        <fullName evidence="1">Spore coat associated protein CotJA</fullName>
    </submittedName>
</protein>
<dbReference type="EMBL" id="JAGYPF010000005">
    <property type="protein sequence ID" value="MBS4215828.1"/>
    <property type="molecule type" value="Genomic_DNA"/>
</dbReference>
<sequence length="76" mass="8761">MNTHLKTYHPYVSPFDPCKPMLEKKYSTPPHLYMGFQPPNLPQFSPFEALKAGTLWKDFYDPWYGPNEIAEGGIPS</sequence>
<dbReference type="InterPro" id="IPR020256">
    <property type="entry name" value="Spore_coat_CotJA"/>
</dbReference>
<dbReference type="RefSeq" id="WP_213120335.1">
    <property type="nucleotide sequence ID" value="NZ_JAGYPF010000005.1"/>
</dbReference>
<dbReference type="Proteomes" id="UP000679749">
    <property type="component" value="Unassembled WGS sequence"/>
</dbReference>